<evidence type="ECO:0000313" key="2">
    <source>
        <dbReference type="Proteomes" id="UP000023762"/>
    </source>
</evidence>
<evidence type="ECO:0000313" key="1">
    <source>
        <dbReference type="EMBL" id="AHX04159.1"/>
    </source>
</evidence>
<proteinExistence type="predicted"/>
<dbReference type="AlphaFoldDB" id="X5H026"/>
<dbReference type="KEGG" id="ehh:EHF_0072"/>
<dbReference type="Proteomes" id="UP000023762">
    <property type="component" value="Chromosome"/>
</dbReference>
<reference evidence="1 2" key="1">
    <citation type="submission" date="2014-03" db="EMBL/GenBank/DDBJ databases">
        <title>Sequencing and Comparison of Genomes and Transcriptome Profiles of Human Ehrlichiosis Agents.</title>
        <authorList>
            <person name="Lin M."/>
            <person name="Daugherty S.C."/>
            <person name="Nagaraj S."/>
            <person name="Cheng Z."/>
            <person name="Xiong Q."/>
            <person name="Lin F.-Y."/>
            <person name="Sengamalay N."/>
            <person name="Ott S."/>
            <person name="Godinez A."/>
            <person name="Tallon L.J."/>
            <person name="Sadzewicz L."/>
            <person name="Fraser C.M."/>
            <person name="Dunning Hotopp J.C."/>
            <person name="Rikihisa Y."/>
        </authorList>
    </citation>
    <scope>NUCLEOTIDE SEQUENCE [LARGE SCALE GENOMIC DNA]</scope>
    <source>
        <strain evidence="1 2">HF</strain>
    </source>
</reference>
<sequence length="40" mass="4431">MSKRWKGSGNDDLNVGYKKSSISSILTFLVDNILATISDR</sequence>
<accession>X5H026</accession>
<dbReference type="HOGENOM" id="CLU_3288828_0_0_5"/>
<name>X5H026_9RICK</name>
<keyword evidence="2" id="KW-1185">Reference proteome</keyword>
<protein>
    <submittedName>
        <fullName evidence="1">Uncharacterized protein</fullName>
    </submittedName>
</protein>
<organism evidence="1 2">
    <name type="scientific">Ehrlichia japonica</name>
    <dbReference type="NCBI Taxonomy" id="391036"/>
    <lineage>
        <taxon>Bacteria</taxon>
        <taxon>Pseudomonadati</taxon>
        <taxon>Pseudomonadota</taxon>
        <taxon>Alphaproteobacteria</taxon>
        <taxon>Rickettsiales</taxon>
        <taxon>Anaplasmataceae</taxon>
        <taxon>Ehrlichia</taxon>
    </lineage>
</organism>
<gene>
    <name evidence="1" type="ORF">EHF_0072</name>
</gene>
<dbReference type="EMBL" id="CP007474">
    <property type="protein sequence ID" value="AHX04159.1"/>
    <property type="molecule type" value="Genomic_DNA"/>
</dbReference>